<dbReference type="Proteomes" id="UP000076959">
    <property type="component" value="Unassembled WGS sequence"/>
</dbReference>
<protein>
    <recommendedName>
        <fullName evidence="1">HTH iclR-type domain-containing protein</fullName>
    </recommendedName>
</protein>
<evidence type="ECO:0000313" key="3">
    <source>
        <dbReference type="Proteomes" id="UP000076959"/>
    </source>
</evidence>
<name>A0A176YQA2_9BRAD</name>
<dbReference type="InterPro" id="IPR036388">
    <property type="entry name" value="WH-like_DNA-bd_sf"/>
</dbReference>
<dbReference type="AlphaFoldDB" id="A0A176YQA2"/>
<organism evidence="2 3">
    <name type="scientific">Bradyrhizobium centrolobii</name>
    <dbReference type="NCBI Taxonomy" id="1505087"/>
    <lineage>
        <taxon>Bacteria</taxon>
        <taxon>Pseudomonadati</taxon>
        <taxon>Pseudomonadota</taxon>
        <taxon>Alphaproteobacteria</taxon>
        <taxon>Hyphomicrobiales</taxon>
        <taxon>Nitrobacteraceae</taxon>
        <taxon>Bradyrhizobium</taxon>
    </lineage>
</organism>
<evidence type="ECO:0000313" key="2">
    <source>
        <dbReference type="EMBL" id="OAF09812.1"/>
    </source>
</evidence>
<dbReference type="InterPro" id="IPR005471">
    <property type="entry name" value="Tscrpt_reg_IclR_N"/>
</dbReference>
<gene>
    <name evidence="2" type="ORF">AYJ54_11430</name>
</gene>
<dbReference type="Gene3D" id="1.10.10.10">
    <property type="entry name" value="Winged helix-like DNA-binding domain superfamily/Winged helix DNA-binding domain"/>
    <property type="match status" value="1"/>
</dbReference>
<comment type="caution">
    <text evidence="2">The sequence shown here is derived from an EMBL/GenBank/DDBJ whole genome shotgun (WGS) entry which is preliminary data.</text>
</comment>
<sequence>MVMALQDHSDKSDSAEPSKWTAAGEEFVLLDAAKPPTRIEMARERMLLSRLYLGLIRSLNDDYGADFVRQNDSATFRTIGIYLFLRTAMCSPVRATTIAQALKLPRATVLRRLEEMIKQGYVEHVGNAYRVTDKVNIPDLQQRLQQRIDMILETARELSKLRSTEGSAR</sequence>
<accession>A0A176YQA2</accession>
<dbReference type="InterPro" id="IPR036390">
    <property type="entry name" value="WH_DNA-bd_sf"/>
</dbReference>
<reference evidence="2 3" key="1">
    <citation type="submission" date="2016-03" db="EMBL/GenBank/DDBJ databases">
        <title>Draft Genome Sequence of the Strain BR 10245 (Bradyrhizobium sp.) isolated from nodules of Centrolobium paraense.</title>
        <authorList>
            <person name="Simoes-Araujo J.L.Sr."/>
            <person name="Barauna A.C."/>
            <person name="Silva K."/>
            <person name="Zilli J.E."/>
        </authorList>
    </citation>
    <scope>NUCLEOTIDE SEQUENCE [LARGE SCALE GENOMIC DNA]</scope>
    <source>
        <strain evidence="2 3">BR 10245</strain>
    </source>
</reference>
<feature type="domain" description="HTH iclR-type" evidence="1">
    <location>
        <begin position="92"/>
        <end position="125"/>
    </location>
</feature>
<dbReference type="EMBL" id="LUUB01000054">
    <property type="protein sequence ID" value="OAF09812.1"/>
    <property type="molecule type" value="Genomic_DNA"/>
</dbReference>
<dbReference type="GO" id="GO:0006355">
    <property type="term" value="P:regulation of DNA-templated transcription"/>
    <property type="evidence" value="ECO:0007669"/>
    <property type="project" value="InterPro"/>
</dbReference>
<dbReference type="Pfam" id="PF09339">
    <property type="entry name" value="HTH_IclR"/>
    <property type="match status" value="1"/>
</dbReference>
<dbReference type="SUPFAM" id="SSF46785">
    <property type="entry name" value="Winged helix' DNA-binding domain"/>
    <property type="match status" value="1"/>
</dbReference>
<keyword evidence="3" id="KW-1185">Reference proteome</keyword>
<evidence type="ECO:0000259" key="1">
    <source>
        <dbReference type="Pfam" id="PF09339"/>
    </source>
</evidence>
<proteinExistence type="predicted"/>
<dbReference type="GO" id="GO:0003677">
    <property type="term" value="F:DNA binding"/>
    <property type="evidence" value="ECO:0007669"/>
    <property type="project" value="InterPro"/>
</dbReference>